<name>A0AAN5DDL4_9BILA</name>
<sequence>EGEEADVVVEDAAAMEDHGRYSPHLLHEGLETTHEGALLVRCLDVEVILPESVAGHQLRPRLQCQLDESLSLVECEHMVAGMGIECLLCSSHHQHCCLSLAIIAQHV</sequence>
<evidence type="ECO:0000313" key="1">
    <source>
        <dbReference type="EMBL" id="GMR59934.1"/>
    </source>
</evidence>
<comment type="caution">
    <text evidence="1">The sequence shown here is derived from an EMBL/GenBank/DDBJ whole genome shotgun (WGS) entry which is preliminary data.</text>
</comment>
<protein>
    <submittedName>
        <fullName evidence="1">Uncharacterized protein</fullName>
    </submittedName>
</protein>
<dbReference type="EMBL" id="BTRK01000006">
    <property type="protein sequence ID" value="GMR59934.1"/>
    <property type="molecule type" value="Genomic_DNA"/>
</dbReference>
<organism evidence="1 2">
    <name type="scientific">Pristionchus mayeri</name>
    <dbReference type="NCBI Taxonomy" id="1317129"/>
    <lineage>
        <taxon>Eukaryota</taxon>
        <taxon>Metazoa</taxon>
        <taxon>Ecdysozoa</taxon>
        <taxon>Nematoda</taxon>
        <taxon>Chromadorea</taxon>
        <taxon>Rhabditida</taxon>
        <taxon>Rhabditina</taxon>
        <taxon>Diplogasteromorpha</taxon>
        <taxon>Diplogasteroidea</taxon>
        <taxon>Neodiplogasteridae</taxon>
        <taxon>Pristionchus</taxon>
    </lineage>
</organism>
<evidence type="ECO:0000313" key="2">
    <source>
        <dbReference type="Proteomes" id="UP001328107"/>
    </source>
</evidence>
<feature type="non-terminal residue" evidence="1">
    <location>
        <position position="1"/>
    </location>
</feature>
<reference evidence="2" key="1">
    <citation type="submission" date="2022-10" db="EMBL/GenBank/DDBJ databases">
        <title>Genome assembly of Pristionchus species.</title>
        <authorList>
            <person name="Yoshida K."/>
            <person name="Sommer R.J."/>
        </authorList>
    </citation>
    <scope>NUCLEOTIDE SEQUENCE [LARGE SCALE GENOMIC DNA]</scope>
    <source>
        <strain evidence="2">RS5460</strain>
    </source>
</reference>
<keyword evidence="2" id="KW-1185">Reference proteome</keyword>
<accession>A0AAN5DDL4</accession>
<proteinExistence type="predicted"/>
<dbReference type="Proteomes" id="UP001328107">
    <property type="component" value="Unassembled WGS sequence"/>
</dbReference>
<gene>
    <name evidence="1" type="ORF">PMAYCL1PPCAC_30129</name>
</gene>
<dbReference type="AlphaFoldDB" id="A0AAN5DDL4"/>